<dbReference type="EMBL" id="VDCH01000005">
    <property type="protein sequence ID" value="TNJ39507.1"/>
    <property type="molecule type" value="Genomic_DNA"/>
</dbReference>
<reference evidence="1 2" key="1">
    <citation type="submission" date="2019-05" db="EMBL/GenBank/DDBJ databases">
        <title>Draft Whole-Genome sequence of the green sulfur bacterium Chlorobaculum thiosulfatiphilum DSM 249.</title>
        <authorList>
            <person name="Meyer T.E."/>
            <person name="Kyndt J.A."/>
        </authorList>
    </citation>
    <scope>NUCLEOTIDE SEQUENCE [LARGE SCALE GENOMIC DNA]</scope>
    <source>
        <strain evidence="1 2">DSM 249</strain>
    </source>
</reference>
<comment type="caution">
    <text evidence="1">The sequence shown here is derived from an EMBL/GenBank/DDBJ whole genome shotgun (WGS) entry which is preliminary data.</text>
</comment>
<organism evidence="1 2">
    <name type="scientific">Chlorobaculum thiosulfatiphilum</name>
    <name type="common">Chlorobium limicola f.sp. thiosulfatophilum</name>
    <dbReference type="NCBI Taxonomy" id="115852"/>
    <lineage>
        <taxon>Bacteria</taxon>
        <taxon>Pseudomonadati</taxon>
        <taxon>Chlorobiota</taxon>
        <taxon>Chlorobiia</taxon>
        <taxon>Chlorobiales</taxon>
        <taxon>Chlorobiaceae</taxon>
        <taxon>Chlorobaculum</taxon>
    </lineage>
</organism>
<gene>
    <name evidence="1" type="ORF">FGF66_03860</name>
</gene>
<accession>A0A5C4S8L2</accession>
<protein>
    <submittedName>
        <fullName evidence="1">Uncharacterized protein</fullName>
    </submittedName>
</protein>
<sequence length="95" mass="10733">MEQQASGQRILDPIERAKLGVKVFNLPYSQAEVLIDEYVSGKNYDPASIEFFKDQVATQIHIREKGAELLVTGGEIVKVIARSFMQNLPKSMDRH</sequence>
<dbReference type="OrthoDB" id="598132at2"/>
<dbReference type="AlphaFoldDB" id="A0A5C4S8L2"/>
<dbReference type="RefSeq" id="WP_139456387.1">
    <property type="nucleotide sequence ID" value="NZ_VDCH01000005.1"/>
</dbReference>
<evidence type="ECO:0000313" key="1">
    <source>
        <dbReference type="EMBL" id="TNJ39507.1"/>
    </source>
</evidence>
<keyword evidence="2" id="KW-1185">Reference proteome</keyword>
<proteinExistence type="predicted"/>
<evidence type="ECO:0000313" key="2">
    <source>
        <dbReference type="Proteomes" id="UP000308271"/>
    </source>
</evidence>
<dbReference type="Proteomes" id="UP000308271">
    <property type="component" value="Unassembled WGS sequence"/>
</dbReference>
<name>A0A5C4S8L2_CHLTI</name>